<evidence type="ECO:0000313" key="3">
    <source>
        <dbReference type="Proteomes" id="UP000650524"/>
    </source>
</evidence>
<dbReference type="EMBL" id="JACNJD010000318">
    <property type="protein sequence ID" value="MBC8178825.1"/>
    <property type="molecule type" value="Genomic_DNA"/>
</dbReference>
<sequence length="84" mass="9531">MAYDASKNQVLDTWENEETGLQISINRYGDGEPKLQIGPRTYTKKDGSKGSTKTGRLSIADVLWLEETIVEVREKMNEYFLGES</sequence>
<protein>
    <submittedName>
        <fullName evidence="2">Uncharacterized protein</fullName>
    </submittedName>
</protein>
<proteinExistence type="predicted"/>
<evidence type="ECO:0000313" key="2">
    <source>
        <dbReference type="EMBL" id="MBC8178825.1"/>
    </source>
</evidence>
<feature type="region of interest" description="Disordered" evidence="1">
    <location>
        <begin position="34"/>
        <end position="53"/>
    </location>
</feature>
<evidence type="ECO:0000256" key="1">
    <source>
        <dbReference type="SAM" id="MobiDB-lite"/>
    </source>
</evidence>
<comment type="caution">
    <text evidence="2">The sequence shown here is derived from an EMBL/GenBank/DDBJ whole genome shotgun (WGS) entry which is preliminary data.</text>
</comment>
<accession>A0A8J6N4A0</accession>
<name>A0A8J6N4A0_9DELT</name>
<reference evidence="2 3" key="1">
    <citation type="submission" date="2020-08" db="EMBL/GenBank/DDBJ databases">
        <title>Bridging the membrane lipid divide: bacteria of the FCB group superphylum have the potential to synthesize archaeal ether lipids.</title>
        <authorList>
            <person name="Villanueva L."/>
            <person name="Von Meijenfeldt F.A.B."/>
            <person name="Westbye A.B."/>
            <person name="Yadav S."/>
            <person name="Hopmans E.C."/>
            <person name="Dutilh B.E."/>
            <person name="Sinninghe Damste J.S."/>
        </authorList>
    </citation>
    <scope>NUCLEOTIDE SEQUENCE [LARGE SCALE GENOMIC DNA]</scope>
    <source>
        <strain evidence="2">NIOZ-UU27</strain>
    </source>
</reference>
<organism evidence="2 3">
    <name type="scientific">Candidatus Desulfacyla euxinica</name>
    <dbReference type="NCBI Taxonomy" id="2841693"/>
    <lineage>
        <taxon>Bacteria</taxon>
        <taxon>Deltaproteobacteria</taxon>
        <taxon>Candidatus Desulfacyla</taxon>
    </lineage>
</organism>
<dbReference type="AlphaFoldDB" id="A0A8J6N4A0"/>
<dbReference type="Proteomes" id="UP000650524">
    <property type="component" value="Unassembled WGS sequence"/>
</dbReference>
<gene>
    <name evidence="2" type="ORF">H8E19_15585</name>
</gene>